<evidence type="ECO:0000256" key="1">
    <source>
        <dbReference type="SAM" id="MobiDB-lite"/>
    </source>
</evidence>
<dbReference type="InParanoid" id="A0A165HQN8"/>
<accession>A0A165HQN8</accession>
<sequence>MRRYTFDLTHAIGWWTLAEEEPDPPAPSGALVPPSSQLPPGVSGSASPVNCGPEPPDFTSPAPHDRTEEEDVERAITIASPLVEREDLDASNTTGCKSVTPVPSPNDGWPQKHTTTPRRPGPEAAESNRRRSIPPRSPSHHATEEPTVDVVDSANEQISLLDLELHRTPSPADRQMVEAEVQADEDASDGEEFTPLDPDLLRTPSPADRQM</sequence>
<feature type="region of interest" description="Disordered" evidence="1">
    <location>
        <begin position="19"/>
        <end position="153"/>
    </location>
</feature>
<evidence type="ECO:0000313" key="3">
    <source>
        <dbReference type="Proteomes" id="UP000076842"/>
    </source>
</evidence>
<name>A0A165HQN8_9BASI</name>
<dbReference type="Proteomes" id="UP000076842">
    <property type="component" value="Unassembled WGS sequence"/>
</dbReference>
<feature type="region of interest" description="Disordered" evidence="1">
    <location>
        <begin position="166"/>
        <end position="211"/>
    </location>
</feature>
<feature type="non-terminal residue" evidence="2">
    <location>
        <position position="211"/>
    </location>
</feature>
<organism evidence="2 3">
    <name type="scientific">Calocera cornea HHB12733</name>
    <dbReference type="NCBI Taxonomy" id="1353952"/>
    <lineage>
        <taxon>Eukaryota</taxon>
        <taxon>Fungi</taxon>
        <taxon>Dikarya</taxon>
        <taxon>Basidiomycota</taxon>
        <taxon>Agaricomycotina</taxon>
        <taxon>Dacrymycetes</taxon>
        <taxon>Dacrymycetales</taxon>
        <taxon>Dacrymycetaceae</taxon>
        <taxon>Calocera</taxon>
    </lineage>
</organism>
<protein>
    <submittedName>
        <fullName evidence="2">Uncharacterized protein</fullName>
    </submittedName>
</protein>
<dbReference type="AlphaFoldDB" id="A0A165HQN8"/>
<keyword evidence="3" id="KW-1185">Reference proteome</keyword>
<evidence type="ECO:0000313" key="2">
    <source>
        <dbReference type="EMBL" id="KZT59612.1"/>
    </source>
</evidence>
<dbReference type="EMBL" id="KV423938">
    <property type="protein sequence ID" value="KZT59612.1"/>
    <property type="molecule type" value="Genomic_DNA"/>
</dbReference>
<proteinExistence type="predicted"/>
<gene>
    <name evidence="2" type="ORF">CALCODRAFT_481328</name>
</gene>
<feature type="compositionally biased region" description="Acidic residues" evidence="1">
    <location>
        <begin position="181"/>
        <end position="194"/>
    </location>
</feature>
<reference evidence="2 3" key="1">
    <citation type="journal article" date="2016" name="Mol. Biol. Evol.">
        <title>Comparative Genomics of Early-Diverging Mushroom-Forming Fungi Provides Insights into the Origins of Lignocellulose Decay Capabilities.</title>
        <authorList>
            <person name="Nagy L.G."/>
            <person name="Riley R."/>
            <person name="Tritt A."/>
            <person name="Adam C."/>
            <person name="Daum C."/>
            <person name="Floudas D."/>
            <person name="Sun H."/>
            <person name="Yadav J.S."/>
            <person name="Pangilinan J."/>
            <person name="Larsson K.H."/>
            <person name="Matsuura K."/>
            <person name="Barry K."/>
            <person name="Labutti K."/>
            <person name="Kuo R."/>
            <person name="Ohm R.A."/>
            <person name="Bhattacharya S.S."/>
            <person name="Shirouzu T."/>
            <person name="Yoshinaga Y."/>
            <person name="Martin F.M."/>
            <person name="Grigoriev I.V."/>
            <person name="Hibbett D.S."/>
        </authorList>
    </citation>
    <scope>NUCLEOTIDE SEQUENCE [LARGE SCALE GENOMIC DNA]</scope>
    <source>
        <strain evidence="2 3">HHB12733</strain>
    </source>
</reference>